<evidence type="ECO:0000256" key="6">
    <source>
        <dbReference type="ARBA" id="ARBA00022989"/>
    </source>
</evidence>
<keyword evidence="3" id="KW-0813">Transport</keyword>
<feature type="transmembrane region" description="Helical" evidence="8">
    <location>
        <begin position="121"/>
        <end position="141"/>
    </location>
</feature>
<feature type="transmembrane region" description="Helical" evidence="8">
    <location>
        <begin position="189"/>
        <end position="210"/>
    </location>
</feature>
<sequence length="273" mass="28451">MDRGLRGDGGRRSHTSRWYRSRATVWGMTLVLLVFGTILIGSCMQRVSGMGVGLLGAPVLSLAMGPVEGVMVVNVIAAVNAALSTWTQRRDVDWRKFALIGSVMVVGAAPGAWLITVISPAVLQIIVGALILLALGVTTIGRRYIPAATGKAPALVAGVVGGFTNTLAGVAGPVITVYAQASRWDQRTFAATLQPLFIVSGTLSFFIKWLSGAGDIGSEPWGIWPAALLAVILGITGGMWIAQRTDRATAHRLALILAAAGALTVLVRGVVSV</sequence>
<accession>G0HE67</accession>
<keyword evidence="7 8" id="KW-0472">Membrane</keyword>
<dbReference type="Proteomes" id="UP000006659">
    <property type="component" value="Chromosome"/>
</dbReference>
<dbReference type="KEGG" id="cva:CVAR_1105"/>
<comment type="similarity">
    <text evidence="2 8">Belongs to the 4-toluene sulfonate uptake permease (TSUP) (TC 2.A.102) family.</text>
</comment>
<evidence type="ECO:0000256" key="3">
    <source>
        <dbReference type="ARBA" id="ARBA00022448"/>
    </source>
</evidence>
<evidence type="ECO:0000256" key="8">
    <source>
        <dbReference type="RuleBase" id="RU363041"/>
    </source>
</evidence>
<dbReference type="Pfam" id="PF01925">
    <property type="entry name" value="TauE"/>
    <property type="match status" value="1"/>
</dbReference>
<feature type="transmembrane region" description="Helical" evidence="8">
    <location>
        <begin position="253"/>
        <end position="271"/>
    </location>
</feature>
<dbReference type="HOGENOM" id="CLU_054750_6_0_11"/>
<evidence type="ECO:0000256" key="2">
    <source>
        <dbReference type="ARBA" id="ARBA00009142"/>
    </source>
</evidence>
<comment type="subcellular location">
    <subcellularLocation>
        <location evidence="1 8">Cell membrane</location>
        <topology evidence="1 8">Multi-pass membrane protein</topology>
    </subcellularLocation>
</comment>
<dbReference type="STRING" id="858619.CVAR_1105"/>
<keyword evidence="6 8" id="KW-1133">Transmembrane helix</keyword>
<dbReference type="EMBL" id="CP002917">
    <property type="protein sequence ID" value="AEK36459.1"/>
    <property type="molecule type" value="Genomic_DNA"/>
</dbReference>
<dbReference type="InterPro" id="IPR002781">
    <property type="entry name" value="TM_pro_TauE-like"/>
</dbReference>
<organism evidence="9 10">
    <name type="scientific">Corynebacterium variabile (strain DSM 44702 / CIP 107183 / JCM 12073 / NCIMB 30131)</name>
    <name type="common">Corynebacterium mooreparkense</name>
    <dbReference type="NCBI Taxonomy" id="858619"/>
    <lineage>
        <taxon>Bacteria</taxon>
        <taxon>Bacillati</taxon>
        <taxon>Actinomycetota</taxon>
        <taxon>Actinomycetes</taxon>
        <taxon>Mycobacteriales</taxon>
        <taxon>Corynebacteriaceae</taxon>
        <taxon>Corynebacterium</taxon>
    </lineage>
</organism>
<evidence type="ECO:0000256" key="4">
    <source>
        <dbReference type="ARBA" id="ARBA00022475"/>
    </source>
</evidence>
<feature type="transmembrane region" description="Helical" evidence="8">
    <location>
        <begin position="97"/>
        <end position="115"/>
    </location>
</feature>
<dbReference type="PANTHER" id="PTHR30269:SF37">
    <property type="entry name" value="MEMBRANE TRANSPORTER PROTEIN"/>
    <property type="match status" value="1"/>
</dbReference>
<keyword evidence="5 8" id="KW-0812">Transmembrane</keyword>
<feature type="transmembrane region" description="Helical" evidence="8">
    <location>
        <begin position="60"/>
        <end position="85"/>
    </location>
</feature>
<keyword evidence="4 8" id="KW-1003">Cell membrane</keyword>
<reference evidence="9 10" key="1">
    <citation type="journal article" date="2011" name="BMC Genomics">
        <title>Complete genome sequence of Corynebacterium variabile DSM 44702 isolated from the surface of smear-ripened cheeses and insights into cheese ripening and flavor generation.</title>
        <authorList>
            <person name="Schroeder J."/>
            <person name="Maus I."/>
            <person name="Trost E."/>
            <person name="Tauch A."/>
        </authorList>
    </citation>
    <scope>NUCLEOTIDE SEQUENCE [LARGE SCALE GENOMIC DNA]</scope>
    <source>
        <strain evidence="10">DSM 44702 / JCM 12073 / NCIMB 30131</strain>
    </source>
</reference>
<feature type="transmembrane region" description="Helical" evidence="8">
    <location>
        <begin position="21"/>
        <end position="40"/>
    </location>
</feature>
<evidence type="ECO:0000313" key="10">
    <source>
        <dbReference type="Proteomes" id="UP000006659"/>
    </source>
</evidence>
<dbReference type="eggNOG" id="COG0730">
    <property type="taxonomic scope" value="Bacteria"/>
</dbReference>
<name>G0HE67_CORVD</name>
<protein>
    <recommendedName>
        <fullName evidence="8">Probable membrane transporter protein</fullName>
    </recommendedName>
</protein>
<evidence type="ECO:0000256" key="1">
    <source>
        <dbReference type="ARBA" id="ARBA00004651"/>
    </source>
</evidence>
<proteinExistence type="inferred from homology"/>
<feature type="transmembrane region" description="Helical" evidence="8">
    <location>
        <begin position="222"/>
        <end position="241"/>
    </location>
</feature>
<gene>
    <name evidence="9" type="ordered locus">CVAR_1105</name>
</gene>
<evidence type="ECO:0000313" key="9">
    <source>
        <dbReference type="EMBL" id="AEK36459.1"/>
    </source>
</evidence>
<dbReference type="AlphaFoldDB" id="G0HE67"/>
<dbReference type="InterPro" id="IPR052017">
    <property type="entry name" value="TSUP"/>
</dbReference>
<evidence type="ECO:0000256" key="7">
    <source>
        <dbReference type="ARBA" id="ARBA00023136"/>
    </source>
</evidence>
<evidence type="ECO:0000256" key="5">
    <source>
        <dbReference type="ARBA" id="ARBA00022692"/>
    </source>
</evidence>
<dbReference type="PANTHER" id="PTHR30269">
    <property type="entry name" value="TRANSMEMBRANE PROTEIN YFCA"/>
    <property type="match status" value="1"/>
</dbReference>
<dbReference type="GO" id="GO:0005886">
    <property type="term" value="C:plasma membrane"/>
    <property type="evidence" value="ECO:0007669"/>
    <property type="project" value="UniProtKB-SubCell"/>
</dbReference>